<keyword evidence="5" id="KW-1185">Reference proteome</keyword>
<dbReference type="Proteomes" id="UP000005237">
    <property type="component" value="Unassembled WGS sequence"/>
</dbReference>
<evidence type="ECO:0000313" key="5">
    <source>
        <dbReference type="Proteomes" id="UP000005237"/>
    </source>
</evidence>
<protein>
    <submittedName>
        <fullName evidence="4">HTH_Tnp_Tc3_1 domain-containing protein</fullName>
    </submittedName>
</protein>
<proteinExistence type="predicted"/>
<reference evidence="5" key="1">
    <citation type="submission" date="2010-08" db="EMBL/GenBank/DDBJ databases">
        <authorList>
            <consortium name="Caenorhabditis japonica Sequencing Consortium"/>
            <person name="Wilson R.K."/>
        </authorList>
    </citation>
    <scope>NUCLEOTIDE SEQUENCE [LARGE SCALE GENOMIC DNA]</scope>
    <source>
        <strain evidence="5">DF5081</strain>
    </source>
</reference>
<dbReference type="InterPro" id="IPR025898">
    <property type="entry name" value="Tc3_transposase_DNA-bd_dom"/>
</dbReference>
<evidence type="ECO:0000313" key="4">
    <source>
        <dbReference type="EnsemblMetazoa" id="CJA41847.1"/>
    </source>
</evidence>
<dbReference type="GO" id="GO:0003677">
    <property type="term" value="F:DNA binding"/>
    <property type="evidence" value="ECO:0007669"/>
    <property type="project" value="InterPro"/>
</dbReference>
<reference evidence="4" key="2">
    <citation type="submission" date="2022-06" db="UniProtKB">
        <authorList>
            <consortium name="EnsemblMetazoa"/>
        </authorList>
    </citation>
    <scope>IDENTIFICATION</scope>
    <source>
        <strain evidence="4">DF5081</strain>
    </source>
</reference>
<dbReference type="InterPro" id="IPR048703">
    <property type="entry name" value="Tnp_Tc3-like_HTH"/>
</dbReference>
<dbReference type="SUPFAM" id="SSF46689">
    <property type="entry name" value="Homeodomain-like"/>
    <property type="match status" value="2"/>
</dbReference>
<dbReference type="AlphaFoldDB" id="A0A8R1J1Z1"/>
<evidence type="ECO:0000259" key="3">
    <source>
        <dbReference type="Pfam" id="PF21517"/>
    </source>
</evidence>
<dbReference type="InterPro" id="IPR009057">
    <property type="entry name" value="Homeodomain-like_sf"/>
</dbReference>
<dbReference type="InterPro" id="IPR036388">
    <property type="entry name" value="WH-like_DNA-bd_sf"/>
</dbReference>
<feature type="domain" description="Tc3 transposase DNA binding" evidence="2">
    <location>
        <begin position="11"/>
        <end position="50"/>
    </location>
</feature>
<sequence length="185" mass="21338">MGRAPLHTVAEQAHISVMHQLGSSLHMISRYVKKSRSAIRSYSNNLLYYGKKKSTGRPRKITSRDERNIIRVVFNSPKSLNDIHAELNLSVCKQTVHNAITRSGTIVRHNITINHMKRRSQLVHHETLCLLSNSVEWSSAHDEIINKILTWKGTFKTIFYFRIFRLLSRSCLRYTAHPNQGFGTL</sequence>
<dbReference type="GO" id="GO:0005634">
    <property type="term" value="C:nucleus"/>
    <property type="evidence" value="ECO:0007669"/>
    <property type="project" value="UniProtKB-SubCell"/>
</dbReference>
<dbReference type="EnsemblMetazoa" id="CJA41847.1">
    <property type="protein sequence ID" value="CJA41847.1"/>
    <property type="gene ID" value="WBGene00217695"/>
</dbReference>
<comment type="subcellular location">
    <subcellularLocation>
        <location evidence="1">Nucleus</location>
    </subcellularLocation>
</comment>
<feature type="domain" description="Transposable element Tc3 transposase-like DNA-binding HTH" evidence="3">
    <location>
        <begin position="64"/>
        <end position="103"/>
    </location>
</feature>
<dbReference type="Pfam" id="PF11427">
    <property type="entry name" value="HTH_Tnp_Tc3_1"/>
    <property type="match status" value="1"/>
</dbReference>
<accession>A0A8R1J1Z1</accession>
<evidence type="ECO:0000256" key="1">
    <source>
        <dbReference type="ARBA" id="ARBA00004123"/>
    </source>
</evidence>
<dbReference type="Gene3D" id="1.10.10.10">
    <property type="entry name" value="Winged helix-like DNA-binding domain superfamily/Winged helix DNA-binding domain"/>
    <property type="match status" value="1"/>
</dbReference>
<dbReference type="Gene3D" id="1.10.10.60">
    <property type="entry name" value="Homeodomain-like"/>
    <property type="match status" value="1"/>
</dbReference>
<evidence type="ECO:0000259" key="2">
    <source>
        <dbReference type="Pfam" id="PF11427"/>
    </source>
</evidence>
<dbReference type="Pfam" id="PF21517">
    <property type="entry name" value="HTH_Tnp_Tc3_2_like"/>
    <property type="match status" value="1"/>
</dbReference>
<organism evidence="4 5">
    <name type="scientific">Caenorhabditis japonica</name>
    <dbReference type="NCBI Taxonomy" id="281687"/>
    <lineage>
        <taxon>Eukaryota</taxon>
        <taxon>Metazoa</taxon>
        <taxon>Ecdysozoa</taxon>
        <taxon>Nematoda</taxon>
        <taxon>Chromadorea</taxon>
        <taxon>Rhabditida</taxon>
        <taxon>Rhabditina</taxon>
        <taxon>Rhabditomorpha</taxon>
        <taxon>Rhabditoidea</taxon>
        <taxon>Rhabditidae</taxon>
        <taxon>Peloderinae</taxon>
        <taxon>Caenorhabditis</taxon>
    </lineage>
</organism>
<name>A0A8R1J1Z1_CAEJA</name>